<gene>
    <name evidence="2" type="ORF">HKW66_Vig0050770</name>
    <name evidence="3" type="ORF">LR48_Vigan50s002600</name>
</gene>
<dbReference type="PANTHER" id="PTHR35306:SF1">
    <property type="entry name" value="VQ DOMAIN-CONTAINING PROTEIN"/>
    <property type="match status" value="1"/>
</dbReference>
<feature type="region of interest" description="Disordered" evidence="1">
    <location>
        <begin position="15"/>
        <end position="35"/>
    </location>
</feature>
<reference evidence="2 5" key="3">
    <citation type="submission" date="2020-05" db="EMBL/GenBank/DDBJ databases">
        <title>Vigna angularis (adzuki bean) Var. LongXiaoDou No. 4 denovo assembly.</title>
        <authorList>
            <person name="Xiang H."/>
        </authorList>
    </citation>
    <scope>NUCLEOTIDE SEQUENCE [LARGE SCALE GENOMIC DNA]</scope>
    <source>
        <tissue evidence="2">Leaf</tissue>
    </source>
</reference>
<dbReference type="GO" id="GO:0016071">
    <property type="term" value="P:mRNA metabolic process"/>
    <property type="evidence" value="ECO:0007669"/>
    <property type="project" value="UniProtKB-ARBA"/>
</dbReference>
<name>A0A0L9T432_PHAAN</name>
<feature type="region of interest" description="Disordered" evidence="1">
    <location>
        <begin position="57"/>
        <end position="98"/>
    </location>
</feature>
<evidence type="ECO:0000313" key="5">
    <source>
        <dbReference type="Proteomes" id="UP000743370"/>
    </source>
</evidence>
<dbReference type="PANTHER" id="PTHR35306">
    <property type="entry name" value="BNAA03G57290D PROTEIN"/>
    <property type="match status" value="1"/>
</dbReference>
<dbReference type="Proteomes" id="UP000053144">
    <property type="component" value="Unassembled WGS sequence"/>
</dbReference>
<evidence type="ECO:0000313" key="3">
    <source>
        <dbReference type="EMBL" id="KOM25106.1"/>
    </source>
</evidence>
<dbReference type="STRING" id="3914.A0A0L9T432"/>
<dbReference type="OMA" id="INCRSFH"/>
<proteinExistence type="predicted"/>
<dbReference type="InterPro" id="IPR028322">
    <property type="entry name" value="PNRC-like_rgn"/>
</dbReference>
<dbReference type="EMBL" id="JABFOF010000002">
    <property type="protein sequence ID" value="KAG2405822.1"/>
    <property type="molecule type" value="Genomic_DNA"/>
</dbReference>
<dbReference type="EMBL" id="KQ258254">
    <property type="protein sequence ID" value="KOM25106.1"/>
    <property type="molecule type" value="Genomic_DNA"/>
</dbReference>
<protein>
    <submittedName>
        <fullName evidence="3">Uncharacterized protein</fullName>
    </submittedName>
</protein>
<dbReference type="Proteomes" id="UP000743370">
    <property type="component" value="Unassembled WGS sequence"/>
</dbReference>
<feature type="region of interest" description="Disordered" evidence="1">
    <location>
        <begin position="156"/>
        <end position="175"/>
    </location>
</feature>
<dbReference type="KEGG" id="var:108348000"/>
<dbReference type="AlphaFoldDB" id="A0A0L9T432"/>
<accession>A0A0L9T432</accession>
<dbReference type="Gramene" id="KOM25106">
    <property type="protein sequence ID" value="KOM25106"/>
    <property type="gene ID" value="LR48_Vigan50s002600"/>
</dbReference>
<feature type="compositionally biased region" description="Basic and acidic residues" evidence="1">
    <location>
        <begin position="165"/>
        <end position="175"/>
    </location>
</feature>
<dbReference type="Pfam" id="PF15365">
    <property type="entry name" value="PNRC"/>
    <property type="match status" value="1"/>
</dbReference>
<reference evidence="4" key="1">
    <citation type="journal article" date="2015" name="Proc. Natl. Acad. Sci. U.S.A.">
        <title>Genome sequencing of adzuki bean (Vigna angularis) provides insight into high starch and low fat accumulation and domestication.</title>
        <authorList>
            <person name="Yang K."/>
            <person name="Tian Z."/>
            <person name="Chen C."/>
            <person name="Luo L."/>
            <person name="Zhao B."/>
            <person name="Wang Z."/>
            <person name="Yu L."/>
            <person name="Li Y."/>
            <person name="Sun Y."/>
            <person name="Li W."/>
            <person name="Chen Y."/>
            <person name="Li Y."/>
            <person name="Zhang Y."/>
            <person name="Ai D."/>
            <person name="Zhao J."/>
            <person name="Shang C."/>
            <person name="Ma Y."/>
            <person name="Wu B."/>
            <person name="Wang M."/>
            <person name="Gao L."/>
            <person name="Sun D."/>
            <person name="Zhang P."/>
            <person name="Guo F."/>
            <person name="Wang W."/>
            <person name="Li Y."/>
            <person name="Wang J."/>
            <person name="Varshney R.K."/>
            <person name="Wang J."/>
            <person name="Ling H.Q."/>
            <person name="Wan P."/>
        </authorList>
    </citation>
    <scope>NUCLEOTIDE SEQUENCE</scope>
    <source>
        <strain evidence="4">cv. Jingnong 6</strain>
    </source>
</reference>
<organism evidence="3 4">
    <name type="scientific">Phaseolus angularis</name>
    <name type="common">Azuki bean</name>
    <name type="synonym">Vigna angularis</name>
    <dbReference type="NCBI Taxonomy" id="3914"/>
    <lineage>
        <taxon>Eukaryota</taxon>
        <taxon>Viridiplantae</taxon>
        <taxon>Streptophyta</taxon>
        <taxon>Embryophyta</taxon>
        <taxon>Tracheophyta</taxon>
        <taxon>Spermatophyta</taxon>
        <taxon>Magnoliopsida</taxon>
        <taxon>eudicotyledons</taxon>
        <taxon>Gunneridae</taxon>
        <taxon>Pentapetalae</taxon>
        <taxon>rosids</taxon>
        <taxon>fabids</taxon>
        <taxon>Fabales</taxon>
        <taxon>Fabaceae</taxon>
        <taxon>Papilionoideae</taxon>
        <taxon>50 kb inversion clade</taxon>
        <taxon>NPAAA clade</taxon>
        <taxon>indigoferoid/millettioid clade</taxon>
        <taxon>Phaseoleae</taxon>
        <taxon>Vigna</taxon>
    </lineage>
</organism>
<feature type="compositionally biased region" description="Polar residues" evidence="1">
    <location>
        <begin position="70"/>
        <end position="85"/>
    </location>
</feature>
<sequence>METLVVMAHHRNQCYPRSEPQDHAEFGSSSPSRDFRGINCRTFQTGCGILPTPLNSHSSPLTKHPKTPIAPSNTNKTRCRTTPNSAPVPIDHRKGKSFGHHVSDRGILLSELWAGPTYSNSPPPSSLPIPKFSVRPKRSVSLDLPGSCPEIELQLHASSAPSSPRGEHSPCARDLFDSPTKALRRILNLSLDDE</sequence>
<evidence type="ECO:0000313" key="4">
    <source>
        <dbReference type="Proteomes" id="UP000053144"/>
    </source>
</evidence>
<evidence type="ECO:0000313" key="2">
    <source>
        <dbReference type="EMBL" id="KAG2405822.1"/>
    </source>
</evidence>
<evidence type="ECO:0000256" key="1">
    <source>
        <dbReference type="SAM" id="MobiDB-lite"/>
    </source>
</evidence>
<reference evidence="3" key="2">
    <citation type="submission" date="2015-02" db="EMBL/GenBank/DDBJ databases">
        <authorList>
            <person name="Chooi Y.-H."/>
        </authorList>
    </citation>
    <scope>NUCLEOTIDE SEQUENCE</scope>
    <source>
        <tissue evidence="3">Seedling</tissue>
    </source>
</reference>
<dbReference type="OrthoDB" id="1921042at2759"/>